<sequence>MSENLTQDDEVTDPSHERSFVQPDEFVVTVLGLPAMLSPEYIFSGVFGLTPLPRFWSIPGLAQTPTEPPAFDFYVPDNEGTVGAARPKFYSCDRLVSYGPRMCYLGINYSGRLEFSADGVVALRGPLYEKYKVSLSAAADGAFRANPELAQELAWDILSDTGEDDGTIGRVLRPANMEGAEAYRTAFDAAWRKRDTKLTPEDRLYPYVDEKEMDLVDEFDLVGVRVLPHVRIILERSGAFPDIKDYARSLLLQAPVSTKVQETPGYDRMKRGMVSLLPDATEDRISMRLFEHRYPQVVWDEATKTIIVREPDPCLDHAEGSRCMCWVGPYLHEAAEDYCNVRADASGSGEPSLRSMFRAFLQCMNGVADMRDVSSDHMDIHDAEVVLSHLQPTVDEDDDNELGYVTPEPRAAPVIEQSLQADGTPISTVSAVVGDEHEATPPVEAAEFVLGSGLEYPQASPHTPQAMSTDPAEDEHPGIDTEEHCVDEETLENLVPGVEGDPRQLPVGDLLLYCGGLIQFRVTKELQAAGQRIALLTEEQARLEDSLAEHVKAEEDLKATLDSRLAEFADFQRDLELKDGLLREKEALIAALKQSLRVQDERIKKLEATVRQQEGRLLEKKRKAMEAIEKLFGGPDEAQNTEDEEDQLEEERPPRKLLRTANGTSSQPGSPSTLLTPRRKVVNGVATPVRSSGSPRNLLSSVPASRQKPRHAISPAYTDQE</sequence>
<reference evidence="3 4" key="1">
    <citation type="journal article" date="2012" name="Proc. Natl. Acad. Sci. U.S.A.">
        <title>Comparative genomics of Ceriporiopsis subvermispora and Phanerochaete chrysosporium provide insight into selective ligninolysis.</title>
        <authorList>
            <person name="Fernandez-Fueyo E."/>
            <person name="Ruiz-Duenas F.J."/>
            <person name="Ferreira P."/>
            <person name="Floudas D."/>
            <person name="Hibbett D.S."/>
            <person name="Canessa P."/>
            <person name="Larrondo L.F."/>
            <person name="James T.Y."/>
            <person name="Seelenfreund D."/>
            <person name="Lobos S."/>
            <person name="Polanco R."/>
            <person name="Tello M."/>
            <person name="Honda Y."/>
            <person name="Watanabe T."/>
            <person name="Watanabe T."/>
            <person name="Ryu J.S."/>
            <person name="Kubicek C.P."/>
            <person name="Schmoll M."/>
            <person name="Gaskell J."/>
            <person name="Hammel K.E."/>
            <person name="St John F.J."/>
            <person name="Vanden Wymelenberg A."/>
            <person name="Sabat G."/>
            <person name="Splinter BonDurant S."/>
            <person name="Syed K."/>
            <person name="Yadav J.S."/>
            <person name="Doddapaneni H."/>
            <person name="Subramanian V."/>
            <person name="Lavin J.L."/>
            <person name="Oguiza J.A."/>
            <person name="Perez G."/>
            <person name="Pisabarro A.G."/>
            <person name="Ramirez L."/>
            <person name="Santoyo F."/>
            <person name="Master E."/>
            <person name="Coutinho P.M."/>
            <person name="Henrissat B."/>
            <person name="Lombard V."/>
            <person name="Magnuson J.K."/>
            <person name="Kuees U."/>
            <person name="Hori C."/>
            <person name="Igarashi K."/>
            <person name="Samejima M."/>
            <person name="Held B.W."/>
            <person name="Barry K.W."/>
            <person name="LaButti K.M."/>
            <person name="Lapidus A."/>
            <person name="Lindquist E.A."/>
            <person name="Lucas S.M."/>
            <person name="Riley R."/>
            <person name="Salamov A.A."/>
            <person name="Hoffmeister D."/>
            <person name="Schwenk D."/>
            <person name="Hadar Y."/>
            <person name="Yarden O."/>
            <person name="de Vries R.P."/>
            <person name="Wiebenga A."/>
            <person name="Stenlid J."/>
            <person name="Eastwood D."/>
            <person name="Grigoriev I.V."/>
            <person name="Berka R.M."/>
            <person name="Blanchette R.A."/>
            <person name="Kersten P."/>
            <person name="Martinez A.T."/>
            <person name="Vicuna R."/>
            <person name="Cullen D."/>
        </authorList>
    </citation>
    <scope>NUCLEOTIDE SEQUENCE [LARGE SCALE GENOMIC DNA]</scope>
    <source>
        <strain evidence="3 4">B</strain>
    </source>
</reference>
<dbReference type="OrthoDB" id="2631524at2759"/>
<organism evidence="3 4">
    <name type="scientific">Ceriporiopsis subvermispora (strain B)</name>
    <name type="common">White-rot fungus</name>
    <name type="synonym">Gelatoporia subvermispora</name>
    <dbReference type="NCBI Taxonomy" id="914234"/>
    <lineage>
        <taxon>Eukaryota</taxon>
        <taxon>Fungi</taxon>
        <taxon>Dikarya</taxon>
        <taxon>Basidiomycota</taxon>
        <taxon>Agaricomycotina</taxon>
        <taxon>Agaricomycetes</taxon>
        <taxon>Polyporales</taxon>
        <taxon>Gelatoporiaceae</taxon>
        <taxon>Gelatoporia</taxon>
    </lineage>
</organism>
<feature type="compositionally biased region" description="Acidic residues" evidence="2">
    <location>
        <begin position="639"/>
        <end position="649"/>
    </location>
</feature>
<feature type="compositionally biased region" description="Polar residues" evidence="2">
    <location>
        <begin position="689"/>
        <end position="704"/>
    </location>
</feature>
<dbReference type="Proteomes" id="UP000016930">
    <property type="component" value="Unassembled WGS sequence"/>
</dbReference>
<keyword evidence="1" id="KW-0175">Coiled coil</keyword>
<evidence type="ECO:0000313" key="3">
    <source>
        <dbReference type="EMBL" id="EMD35085.1"/>
    </source>
</evidence>
<keyword evidence="4" id="KW-1185">Reference proteome</keyword>
<feature type="coiled-coil region" evidence="1">
    <location>
        <begin position="582"/>
        <end position="623"/>
    </location>
</feature>
<evidence type="ECO:0000256" key="1">
    <source>
        <dbReference type="SAM" id="Coils"/>
    </source>
</evidence>
<feature type="coiled-coil region" evidence="1">
    <location>
        <begin position="526"/>
        <end position="556"/>
    </location>
</feature>
<name>M2QSS0_CERS8</name>
<gene>
    <name evidence="3" type="ORF">CERSUDRAFT_96997</name>
</gene>
<accession>M2QSS0</accession>
<feature type="region of interest" description="Disordered" evidence="2">
    <location>
        <begin position="630"/>
        <end position="721"/>
    </location>
</feature>
<dbReference type="EMBL" id="KB445801">
    <property type="protein sequence ID" value="EMD35085.1"/>
    <property type="molecule type" value="Genomic_DNA"/>
</dbReference>
<evidence type="ECO:0000256" key="2">
    <source>
        <dbReference type="SAM" id="MobiDB-lite"/>
    </source>
</evidence>
<feature type="region of interest" description="Disordered" evidence="2">
    <location>
        <begin position="456"/>
        <end position="479"/>
    </location>
</feature>
<protein>
    <submittedName>
        <fullName evidence="3">Uncharacterized protein</fullName>
    </submittedName>
</protein>
<dbReference type="HOGENOM" id="CLU_383554_0_0_1"/>
<dbReference type="AlphaFoldDB" id="M2QSS0"/>
<proteinExistence type="predicted"/>
<evidence type="ECO:0000313" key="4">
    <source>
        <dbReference type="Proteomes" id="UP000016930"/>
    </source>
</evidence>
<feature type="compositionally biased region" description="Polar residues" evidence="2">
    <location>
        <begin position="661"/>
        <end position="675"/>
    </location>
</feature>